<evidence type="ECO:0000256" key="4">
    <source>
        <dbReference type="ARBA" id="ARBA00023136"/>
    </source>
</evidence>
<evidence type="ECO:0000313" key="7">
    <source>
        <dbReference type="EMBL" id="VAX14503.1"/>
    </source>
</evidence>
<dbReference type="GO" id="GO:0016746">
    <property type="term" value="F:acyltransferase activity"/>
    <property type="evidence" value="ECO:0007669"/>
    <property type="project" value="UniProtKB-KW"/>
</dbReference>
<sequence>MELIHNEGEMRITIILLVLLFPGLLLADQLHGIINGKAYHFDRSRNFNEKNWGLGFEYNFEPRGSWIPLLTGSSFKDSKNQTSNYLGGGTKKRFMLGSGETGLHIDVGIVGFVMTRKDYRGDRPFLGALPFISVGNEYVAVNATYIPRISPKYASLLYFQLMIKVAEF</sequence>
<keyword evidence="6" id="KW-0012">Acyltransferase</keyword>
<dbReference type="Gene3D" id="2.40.160.20">
    <property type="match status" value="1"/>
</dbReference>
<evidence type="ECO:0000256" key="6">
    <source>
        <dbReference type="ARBA" id="ARBA00023315"/>
    </source>
</evidence>
<dbReference type="InterPro" id="IPR011250">
    <property type="entry name" value="OMP/PagP_B-barrel"/>
</dbReference>
<gene>
    <name evidence="7" type="ORF">MNBD_GAMMA24-881</name>
</gene>
<keyword evidence="4" id="KW-0472">Membrane</keyword>
<organism evidence="7">
    <name type="scientific">hydrothermal vent metagenome</name>
    <dbReference type="NCBI Taxonomy" id="652676"/>
    <lineage>
        <taxon>unclassified sequences</taxon>
        <taxon>metagenomes</taxon>
        <taxon>ecological metagenomes</taxon>
    </lineage>
</organism>
<evidence type="ECO:0000256" key="3">
    <source>
        <dbReference type="ARBA" id="ARBA00022729"/>
    </source>
</evidence>
<dbReference type="GO" id="GO:0009279">
    <property type="term" value="C:cell outer membrane"/>
    <property type="evidence" value="ECO:0007669"/>
    <property type="project" value="UniProtKB-SubCell"/>
</dbReference>
<reference evidence="7" key="1">
    <citation type="submission" date="2018-06" db="EMBL/GenBank/DDBJ databases">
        <authorList>
            <person name="Zhirakovskaya E."/>
        </authorList>
    </citation>
    <scope>NUCLEOTIDE SEQUENCE</scope>
</reference>
<protein>
    <submittedName>
        <fullName evidence="7">Uncharacterized protein</fullName>
    </submittedName>
</protein>
<evidence type="ECO:0000256" key="2">
    <source>
        <dbReference type="ARBA" id="ARBA00022679"/>
    </source>
</evidence>
<dbReference type="AlphaFoldDB" id="A0A3B1BQM4"/>
<evidence type="ECO:0000256" key="5">
    <source>
        <dbReference type="ARBA" id="ARBA00023237"/>
    </source>
</evidence>
<name>A0A3B1BQM4_9ZZZZ</name>
<dbReference type="InterPro" id="IPR009746">
    <property type="entry name" value="LipidA_acyl_PagP"/>
</dbReference>
<dbReference type="EMBL" id="UOFZ01000176">
    <property type="protein sequence ID" value="VAX14503.1"/>
    <property type="molecule type" value="Genomic_DNA"/>
</dbReference>
<keyword evidence="2" id="KW-0808">Transferase</keyword>
<evidence type="ECO:0000256" key="1">
    <source>
        <dbReference type="ARBA" id="ARBA00004442"/>
    </source>
</evidence>
<dbReference type="SUPFAM" id="SSF56925">
    <property type="entry name" value="OMPA-like"/>
    <property type="match status" value="1"/>
</dbReference>
<dbReference type="Pfam" id="PF07017">
    <property type="entry name" value="PagP"/>
    <property type="match status" value="1"/>
</dbReference>
<keyword evidence="3" id="KW-0732">Signal</keyword>
<comment type="subcellular location">
    <subcellularLocation>
        <location evidence="1">Cell outer membrane</location>
    </subcellularLocation>
</comment>
<keyword evidence="5" id="KW-0998">Cell outer membrane</keyword>
<accession>A0A3B1BQM4</accession>
<proteinExistence type="predicted"/>